<dbReference type="OrthoDB" id="9783171at2"/>
<keyword evidence="9" id="KW-1185">Reference proteome</keyword>
<evidence type="ECO:0000259" key="7">
    <source>
        <dbReference type="PROSITE" id="PS51471"/>
    </source>
</evidence>
<dbReference type="PROSITE" id="PS51471">
    <property type="entry name" value="FE2OG_OXY"/>
    <property type="match status" value="1"/>
</dbReference>
<keyword evidence="2" id="KW-0479">Metal-binding</keyword>
<dbReference type="GO" id="GO:0008198">
    <property type="term" value="F:ferrous iron binding"/>
    <property type="evidence" value="ECO:0007669"/>
    <property type="project" value="TreeGrafter"/>
</dbReference>
<dbReference type="Gene3D" id="2.60.120.620">
    <property type="entry name" value="q2cbj1_9rhob like domain"/>
    <property type="match status" value="1"/>
</dbReference>
<keyword evidence="5" id="KW-0560">Oxidoreductase</keyword>
<dbReference type="SMART" id="SM00702">
    <property type="entry name" value="P4Hc"/>
    <property type="match status" value="1"/>
</dbReference>
<dbReference type="InterPro" id="IPR006620">
    <property type="entry name" value="Pro_4_hyd_alph"/>
</dbReference>
<evidence type="ECO:0000256" key="2">
    <source>
        <dbReference type="ARBA" id="ARBA00022723"/>
    </source>
</evidence>
<keyword evidence="6" id="KW-0408">Iron</keyword>
<comment type="cofactor">
    <cofactor evidence="1">
        <name>L-ascorbate</name>
        <dbReference type="ChEBI" id="CHEBI:38290"/>
    </cofactor>
</comment>
<name>A0A5Q2QJI9_9GAMM</name>
<proteinExistence type="predicted"/>
<keyword evidence="3" id="KW-0847">Vitamin C</keyword>
<reference evidence="8 9" key="1">
    <citation type="submission" date="2019-11" db="EMBL/GenBank/DDBJ databases">
        <authorList>
            <person name="Khan S.A."/>
            <person name="Jeon C.O."/>
            <person name="Chun B.H."/>
        </authorList>
    </citation>
    <scope>NUCLEOTIDE SEQUENCE [LARGE SCALE GENOMIC DNA]</scope>
    <source>
        <strain evidence="8 9">IMCC 1097</strain>
    </source>
</reference>
<evidence type="ECO:0000256" key="5">
    <source>
        <dbReference type="ARBA" id="ARBA00023002"/>
    </source>
</evidence>
<protein>
    <submittedName>
        <fullName evidence="8">2OG-Fe(II) oxygenase</fullName>
    </submittedName>
</protein>
<gene>
    <name evidence="8" type="ORF">GH975_02525</name>
</gene>
<evidence type="ECO:0000256" key="1">
    <source>
        <dbReference type="ARBA" id="ARBA00001961"/>
    </source>
</evidence>
<dbReference type="EMBL" id="CP045871">
    <property type="protein sequence ID" value="QGG81255.1"/>
    <property type="molecule type" value="Genomic_DNA"/>
</dbReference>
<evidence type="ECO:0000313" key="8">
    <source>
        <dbReference type="EMBL" id="QGG81255.1"/>
    </source>
</evidence>
<evidence type="ECO:0000313" key="9">
    <source>
        <dbReference type="Proteomes" id="UP000388235"/>
    </source>
</evidence>
<dbReference type="GO" id="GO:0071456">
    <property type="term" value="P:cellular response to hypoxia"/>
    <property type="evidence" value="ECO:0007669"/>
    <property type="project" value="TreeGrafter"/>
</dbReference>
<dbReference type="InterPro" id="IPR051559">
    <property type="entry name" value="HIF_prolyl_hydroxylases"/>
</dbReference>
<dbReference type="AlphaFoldDB" id="A0A5Q2QJI9"/>
<evidence type="ECO:0000256" key="3">
    <source>
        <dbReference type="ARBA" id="ARBA00022896"/>
    </source>
</evidence>
<dbReference type="KEGG" id="llp:GH975_02525"/>
<dbReference type="GO" id="GO:0031418">
    <property type="term" value="F:L-ascorbic acid binding"/>
    <property type="evidence" value="ECO:0007669"/>
    <property type="project" value="UniProtKB-KW"/>
</dbReference>
<sequence length="175" mass="19365">MRALAEEAVGGTLSPARIGRGVDQVSAPEQRGDRIRWIDECSGAGRTWLAGCDQLRVHLNRTLMAGLFSFESHFAHYPAGAFYQRHVDAFRGQANRRVSLVAYLNDEWSDADGGQLVLYPTDHPQVRVTPAMGTLVVFLSEDLAHEVLPASRDRYSIAGWFRVNQSSTGRVDPPV</sequence>
<keyword evidence="4" id="KW-0223">Dioxygenase</keyword>
<feature type="domain" description="Fe2OG dioxygenase" evidence="7">
    <location>
        <begin position="66"/>
        <end position="163"/>
    </location>
</feature>
<evidence type="ECO:0000256" key="4">
    <source>
        <dbReference type="ARBA" id="ARBA00022964"/>
    </source>
</evidence>
<dbReference type="InterPro" id="IPR044862">
    <property type="entry name" value="Pro_4_hyd_alph_FE2OG_OXY"/>
</dbReference>
<dbReference type="GO" id="GO:0031543">
    <property type="term" value="F:peptidyl-proline dioxygenase activity"/>
    <property type="evidence" value="ECO:0007669"/>
    <property type="project" value="TreeGrafter"/>
</dbReference>
<dbReference type="PANTHER" id="PTHR12907:SF26">
    <property type="entry name" value="HIF PROLYL HYDROXYLASE, ISOFORM C"/>
    <property type="match status" value="1"/>
</dbReference>
<dbReference type="PANTHER" id="PTHR12907">
    <property type="entry name" value="EGL NINE HOMOLOG-RELATED"/>
    <property type="match status" value="1"/>
</dbReference>
<dbReference type="Proteomes" id="UP000388235">
    <property type="component" value="Chromosome"/>
</dbReference>
<dbReference type="Pfam" id="PF13640">
    <property type="entry name" value="2OG-FeII_Oxy_3"/>
    <property type="match status" value="1"/>
</dbReference>
<evidence type="ECO:0000256" key="6">
    <source>
        <dbReference type="ARBA" id="ARBA00023004"/>
    </source>
</evidence>
<organism evidence="8 9">
    <name type="scientific">Litorivicinus lipolyticus</name>
    <dbReference type="NCBI Taxonomy" id="418701"/>
    <lineage>
        <taxon>Bacteria</taxon>
        <taxon>Pseudomonadati</taxon>
        <taxon>Pseudomonadota</taxon>
        <taxon>Gammaproteobacteria</taxon>
        <taxon>Oceanospirillales</taxon>
        <taxon>Litorivicinaceae</taxon>
        <taxon>Litorivicinus</taxon>
    </lineage>
</organism>
<accession>A0A5Q2QJI9</accession>
<dbReference type="InterPro" id="IPR005123">
    <property type="entry name" value="Oxoglu/Fe-dep_dioxygenase_dom"/>
</dbReference>